<comment type="similarity">
    <text evidence="1">Belongs to the sigma-70 factor family.</text>
</comment>
<dbReference type="Pfam" id="PF08281">
    <property type="entry name" value="Sigma70_r4_2"/>
    <property type="match status" value="1"/>
</dbReference>
<evidence type="ECO:0000256" key="2">
    <source>
        <dbReference type="ARBA" id="ARBA00021245"/>
    </source>
</evidence>
<dbReference type="InterPro" id="IPR039425">
    <property type="entry name" value="RNA_pol_sigma-70-like"/>
</dbReference>
<name>A0A412TRG2_9BACT</name>
<organism evidence="8 9">
    <name type="scientific">Odoribacter splanchnicus</name>
    <dbReference type="NCBI Taxonomy" id="28118"/>
    <lineage>
        <taxon>Bacteria</taxon>
        <taxon>Pseudomonadati</taxon>
        <taxon>Bacteroidota</taxon>
        <taxon>Bacteroidia</taxon>
        <taxon>Bacteroidales</taxon>
        <taxon>Odoribacteraceae</taxon>
        <taxon>Odoribacter</taxon>
    </lineage>
</organism>
<dbReference type="InterPro" id="IPR016032">
    <property type="entry name" value="Sig_transdc_resp-reg_C-effctor"/>
</dbReference>
<sequence length="196" mass="23729">MFLQKQIFMVSDECTLLKQFKSGEREAFDRLFKMYAPQLGYFCLRLVRQEDAEEIVQETFIKLWETRDKIKVELNFNTYITTIAKNLIYDMFRKKLVEQRYYQKFQSLIQEQLAVENELFRKNLQEVMFDSINKLSEQQREVMMLKCKGFNNDEIAELLGISKRTVEAHLNKAYKKLRQDLGEVRYYLLFFTFLLN</sequence>
<evidence type="ECO:0000256" key="5">
    <source>
        <dbReference type="ARBA" id="ARBA00023163"/>
    </source>
</evidence>
<accession>A0A412TRG2</accession>
<gene>
    <name evidence="8" type="ORF">DWW57_09155</name>
</gene>
<dbReference type="GO" id="GO:0016987">
    <property type="term" value="F:sigma factor activity"/>
    <property type="evidence" value="ECO:0007669"/>
    <property type="project" value="UniProtKB-KW"/>
</dbReference>
<dbReference type="SUPFAM" id="SSF88946">
    <property type="entry name" value="Sigma2 domain of RNA polymerase sigma factors"/>
    <property type="match status" value="1"/>
</dbReference>
<keyword evidence="4" id="KW-0731">Sigma factor</keyword>
<keyword evidence="5" id="KW-0804">Transcription</keyword>
<proteinExistence type="inferred from homology"/>
<dbReference type="NCBIfam" id="TIGR02985">
    <property type="entry name" value="Sig70_bacteroi1"/>
    <property type="match status" value="1"/>
</dbReference>
<dbReference type="Pfam" id="PF04542">
    <property type="entry name" value="Sigma70_r2"/>
    <property type="match status" value="1"/>
</dbReference>
<dbReference type="InterPro" id="IPR014284">
    <property type="entry name" value="RNA_pol_sigma-70_dom"/>
</dbReference>
<dbReference type="GO" id="GO:0006352">
    <property type="term" value="P:DNA-templated transcription initiation"/>
    <property type="evidence" value="ECO:0007669"/>
    <property type="project" value="InterPro"/>
</dbReference>
<dbReference type="InterPro" id="IPR036388">
    <property type="entry name" value="WH-like_DNA-bd_sf"/>
</dbReference>
<dbReference type="CDD" id="cd06170">
    <property type="entry name" value="LuxR_C_like"/>
    <property type="match status" value="1"/>
</dbReference>
<dbReference type="InterPro" id="IPR000792">
    <property type="entry name" value="Tscrpt_reg_LuxR_C"/>
</dbReference>
<evidence type="ECO:0000259" key="7">
    <source>
        <dbReference type="SMART" id="SM00421"/>
    </source>
</evidence>
<evidence type="ECO:0000256" key="4">
    <source>
        <dbReference type="ARBA" id="ARBA00023082"/>
    </source>
</evidence>
<dbReference type="Proteomes" id="UP000284243">
    <property type="component" value="Unassembled WGS sequence"/>
</dbReference>
<dbReference type="NCBIfam" id="TIGR02937">
    <property type="entry name" value="sigma70-ECF"/>
    <property type="match status" value="1"/>
</dbReference>
<dbReference type="InterPro" id="IPR007627">
    <property type="entry name" value="RNA_pol_sigma70_r2"/>
</dbReference>
<evidence type="ECO:0000256" key="1">
    <source>
        <dbReference type="ARBA" id="ARBA00007788"/>
    </source>
</evidence>
<reference evidence="8 9" key="1">
    <citation type="submission" date="2018-08" db="EMBL/GenBank/DDBJ databases">
        <title>A genome reference for cultivated species of the human gut microbiota.</title>
        <authorList>
            <person name="Zou Y."/>
            <person name="Xue W."/>
            <person name="Luo G."/>
        </authorList>
    </citation>
    <scope>NUCLEOTIDE SEQUENCE [LARGE SCALE GENOMIC DNA]</scope>
    <source>
        <strain evidence="8 9">AF16-14</strain>
    </source>
</reference>
<dbReference type="SUPFAM" id="SSF46894">
    <property type="entry name" value="C-terminal effector domain of the bipartite response regulators"/>
    <property type="match status" value="1"/>
</dbReference>
<dbReference type="InterPro" id="IPR013325">
    <property type="entry name" value="RNA_pol_sigma_r2"/>
</dbReference>
<feature type="domain" description="HTH luxR-type" evidence="7">
    <location>
        <begin position="132"/>
        <end position="185"/>
    </location>
</feature>
<evidence type="ECO:0000313" key="9">
    <source>
        <dbReference type="Proteomes" id="UP000284243"/>
    </source>
</evidence>
<evidence type="ECO:0000313" key="8">
    <source>
        <dbReference type="EMBL" id="RGU56415.1"/>
    </source>
</evidence>
<dbReference type="EMBL" id="QRYC01000010">
    <property type="protein sequence ID" value="RGU56415.1"/>
    <property type="molecule type" value="Genomic_DNA"/>
</dbReference>
<dbReference type="Gene3D" id="1.10.1740.10">
    <property type="match status" value="1"/>
</dbReference>
<dbReference type="GO" id="GO:0003677">
    <property type="term" value="F:DNA binding"/>
    <property type="evidence" value="ECO:0007669"/>
    <property type="project" value="InterPro"/>
</dbReference>
<dbReference type="PRINTS" id="PR00038">
    <property type="entry name" value="HTHLUXR"/>
</dbReference>
<evidence type="ECO:0000256" key="3">
    <source>
        <dbReference type="ARBA" id="ARBA00023015"/>
    </source>
</evidence>
<evidence type="ECO:0000256" key="6">
    <source>
        <dbReference type="ARBA" id="ARBA00024701"/>
    </source>
</evidence>
<comment type="function">
    <text evidence="6">Sigma factors are initiation factors that promote the attachment of RNA polymerase to specific initiation sites and are then released. Sigma-S contributes to the protection against external stress, thus playing a role in cellular fitness and survival.</text>
</comment>
<dbReference type="PANTHER" id="PTHR43133">
    <property type="entry name" value="RNA POLYMERASE ECF-TYPE SIGMA FACTO"/>
    <property type="match status" value="1"/>
</dbReference>
<dbReference type="InterPro" id="IPR013249">
    <property type="entry name" value="RNA_pol_sigma70_r4_t2"/>
</dbReference>
<comment type="caution">
    <text evidence="8">The sequence shown here is derived from an EMBL/GenBank/DDBJ whole genome shotgun (WGS) entry which is preliminary data.</text>
</comment>
<dbReference type="InterPro" id="IPR014327">
    <property type="entry name" value="RNA_pol_sigma70_bacteroid"/>
</dbReference>
<dbReference type="AlphaFoldDB" id="A0A412TRG2"/>
<dbReference type="SMART" id="SM00421">
    <property type="entry name" value="HTH_LUXR"/>
    <property type="match status" value="1"/>
</dbReference>
<dbReference type="PANTHER" id="PTHR43133:SF46">
    <property type="entry name" value="RNA POLYMERASE SIGMA-70 FACTOR ECF SUBFAMILY"/>
    <property type="match status" value="1"/>
</dbReference>
<keyword evidence="3" id="KW-0805">Transcription regulation</keyword>
<protein>
    <recommendedName>
        <fullName evidence="2">RNA polymerase sigma factor SigS</fullName>
    </recommendedName>
</protein>
<dbReference type="Gene3D" id="1.10.10.10">
    <property type="entry name" value="Winged helix-like DNA-binding domain superfamily/Winged helix DNA-binding domain"/>
    <property type="match status" value="1"/>
</dbReference>